<evidence type="ECO:0000313" key="3">
    <source>
        <dbReference type="Proteomes" id="UP000824219"/>
    </source>
</evidence>
<dbReference type="EMBL" id="JAHKSW010000015">
    <property type="protein sequence ID" value="KAG7323399.1"/>
    <property type="molecule type" value="Genomic_DNA"/>
</dbReference>
<comment type="caution">
    <text evidence="2">The sequence shown here is derived from an EMBL/GenBank/DDBJ whole genome shotgun (WGS) entry which is preliminary data.</text>
</comment>
<reference evidence="2 3" key="1">
    <citation type="submission" date="2021-06" db="EMBL/GenBank/DDBJ databases">
        <title>Chromosome-level genome assembly of the red-tail catfish (Hemibagrus wyckioides).</title>
        <authorList>
            <person name="Shao F."/>
        </authorList>
    </citation>
    <scope>NUCLEOTIDE SEQUENCE [LARGE SCALE GENOMIC DNA]</scope>
    <source>
        <strain evidence="2">EC202008001</strain>
        <tissue evidence="2">Blood</tissue>
    </source>
</reference>
<name>A0A9D3NKB5_9TELE</name>
<gene>
    <name evidence="2" type="ORF">KOW79_013101</name>
</gene>
<dbReference type="Proteomes" id="UP000824219">
    <property type="component" value="Linkage Group LG15"/>
</dbReference>
<keyword evidence="3" id="KW-1185">Reference proteome</keyword>
<evidence type="ECO:0000313" key="2">
    <source>
        <dbReference type="EMBL" id="KAG7323399.1"/>
    </source>
</evidence>
<accession>A0A9D3NKB5</accession>
<proteinExistence type="predicted"/>
<sequence>MATVRWCYLLYYSRAERVMRLARKQRGEEHLACICSRTLRLDAQQEASGGTNPPRASLPARIQDGRSAPLGSYELVEPNVKMNSG</sequence>
<protein>
    <submittedName>
        <fullName evidence="2">Uncharacterized protein</fullName>
    </submittedName>
</protein>
<dbReference type="AlphaFoldDB" id="A0A9D3NKB5"/>
<feature type="region of interest" description="Disordered" evidence="1">
    <location>
        <begin position="44"/>
        <end position="65"/>
    </location>
</feature>
<evidence type="ECO:0000256" key="1">
    <source>
        <dbReference type="SAM" id="MobiDB-lite"/>
    </source>
</evidence>
<organism evidence="2 3">
    <name type="scientific">Hemibagrus wyckioides</name>
    <dbReference type="NCBI Taxonomy" id="337641"/>
    <lineage>
        <taxon>Eukaryota</taxon>
        <taxon>Metazoa</taxon>
        <taxon>Chordata</taxon>
        <taxon>Craniata</taxon>
        <taxon>Vertebrata</taxon>
        <taxon>Euteleostomi</taxon>
        <taxon>Actinopterygii</taxon>
        <taxon>Neopterygii</taxon>
        <taxon>Teleostei</taxon>
        <taxon>Ostariophysi</taxon>
        <taxon>Siluriformes</taxon>
        <taxon>Bagridae</taxon>
        <taxon>Hemibagrus</taxon>
    </lineage>
</organism>